<protein>
    <submittedName>
        <fullName evidence="2">Uncharacterized protein</fullName>
    </submittedName>
</protein>
<feature type="region of interest" description="Disordered" evidence="1">
    <location>
        <begin position="89"/>
        <end position="108"/>
    </location>
</feature>
<organism evidence="2">
    <name type="scientific">Salmonella phage vB_SEnST11_KE25</name>
    <dbReference type="NCBI Taxonomy" id="3161176"/>
    <lineage>
        <taxon>Viruses</taxon>
        <taxon>Duplodnaviria</taxon>
        <taxon>Heunggongvirae</taxon>
        <taxon>Uroviricota</taxon>
        <taxon>Caudoviricetes</taxon>
        <taxon>Rosemountvirus</taxon>
    </lineage>
</organism>
<name>A0AAU8GFW0_9CAUD</name>
<gene>
    <name evidence="2" type="ORF">TCZZUYSU_CDS0083</name>
</gene>
<proteinExistence type="predicted"/>
<accession>A0AAU8GFW0</accession>
<dbReference type="EMBL" id="PP856724">
    <property type="protein sequence ID" value="XCH40854.1"/>
    <property type="molecule type" value="Genomic_DNA"/>
</dbReference>
<evidence type="ECO:0000256" key="1">
    <source>
        <dbReference type="SAM" id="MobiDB-lite"/>
    </source>
</evidence>
<reference evidence="2" key="1">
    <citation type="submission" date="2024-05" db="EMBL/GenBank/DDBJ databases">
        <authorList>
            <person name="Mugo M.M."/>
            <person name="Musyoki A.M."/>
            <person name="Makumi A.M."/>
            <person name="Mutai I."/>
            <person name="Drechsel O."/>
            <person name="Kering K.K."/>
            <person name="Muturi P."/>
            <person name="Mbae C.K."/>
            <person name="Kariuki S.M."/>
        </authorList>
    </citation>
    <scope>NUCLEOTIDE SEQUENCE</scope>
</reference>
<sequence>MENSITQYVYLTSAFSVEGIKDGLSMEGMMSCIVVEKGALKEFQNAQLVKMIKSLDDEASVTHKDSKDVLVPALYKALESLEVEHVEVKKASRSGSTGGTRKSSGPSTKDTCYTVFKDYNLADKDDSKLALADAMKACEMAEDDVKSKRVVQSYMSYYRNDVKSGKITDGKTVYEAAAPQTEEKSETEGE</sequence>
<evidence type="ECO:0000313" key="2">
    <source>
        <dbReference type="EMBL" id="XCH40854.1"/>
    </source>
</evidence>
<feature type="compositionally biased region" description="Low complexity" evidence="1">
    <location>
        <begin position="93"/>
        <end position="108"/>
    </location>
</feature>